<dbReference type="NCBIfam" id="NF006631">
    <property type="entry name" value="PRK09201.1"/>
    <property type="match status" value="1"/>
</dbReference>
<dbReference type="NCBIfam" id="TIGR02715">
    <property type="entry name" value="amido_AtzE"/>
    <property type="match status" value="1"/>
</dbReference>
<organism evidence="2 3">
    <name type="scientific">Caulobacter vibrioides</name>
    <name type="common">Caulobacter crescentus</name>
    <dbReference type="NCBI Taxonomy" id="155892"/>
    <lineage>
        <taxon>Bacteria</taxon>
        <taxon>Pseudomonadati</taxon>
        <taxon>Pseudomonadota</taxon>
        <taxon>Alphaproteobacteria</taxon>
        <taxon>Caulobacterales</taxon>
        <taxon>Caulobacteraceae</taxon>
        <taxon>Caulobacter</taxon>
    </lineage>
</organism>
<evidence type="ECO:0000313" key="3">
    <source>
        <dbReference type="Proteomes" id="UP000217311"/>
    </source>
</evidence>
<dbReference type="EMBL" id="CP023315">
    <property type="protein sequence ID" value="ATC31191.1"/>
    <property type="molecule type" value="Genomic_DNA"/>
</dbReference>
<evidence type="ECO:0000313" key="2">
    <source>
        <dbReference type="EMBL" id="ATC31191.1"/>
    </source>
</evidence>
<dbReference type="Proteomes" id="UP000217311">
    <property type="component" value="Chromosome"/>
</dbReference>
<gene>
    <name evidence="2" type="ORF">CA606_01890</name>
</gene>
<dbReference type="SUPFAM" id="SSF75304">
    <property type="entry name" value="Amidase signature (AS) enzymes"/>
    <property type="match status" value="1"/>
</dbReference>
<dbReference type="Gene3D" id="3.90.1300.10">
    <property type="entry name" value="Amidase signature (AS) domain"/>
    <property type="match status" value="1"/>
</dbReference>
<protein>
    <submittedName>
        <fullName evidence="2">AtzE family amidohydrolase</fullName>
    </submittedName>
</protein>
<dbReference type="PANTHER" id="PTHR11895">
    <property type="entry name" value="TRANSAMIDASE"/>
    <property type="match status" value="1"/>
</dbReference>
<dbReference type="Pfam" id="PF01425">
    <property type="entry name" value="Amidase"/>
    <property type="match status" value="1"/>
</dbReference>
<reference evidence="3" key="1">
    <citation type="submission" date="2017-09" db="EMBL/GenBank/DDBJ databases">
        <title>Genome evolution observed in wild isolates of Caulobacter crescentus.</title>
        <authorList>
            <person name="Ely B."/>
            <person name="Wilson K."/>
            <person name="Scott D."/>
        </authorList>
    </citation>
    <scope>NUCLEOTIDE SEQUENCE [LARGE SCALE GENOMIC DNA]</scope>
    <source>
        <strain evidence="3">CB13b1a</strain>
    </source>
</reference>
<proteinExistence type="predicted"/>
<dbReference type="PANTHER" id="PTHR11895:SF172">
    <property type="entry name" value="GLUTAMYL-TRNA(GLN) AMIDOTRANSFERASE"/>
    <property type="match status" value="1"/>
</dbReference>
<sequence>MSFCSVVEIAGEVRAGRVTARAVTEATLSRIQRLDGGINAFTAVTAERALAAAEAVDADLAASRPVGPLAGVPFAVKNLFDLEGLPTLAGSKIRRDAAPPSRDATLVQRLTVAGAILVGALNMDEFAYGFVTENAHDGPVRNPHDPTRIAGGSSGGSAAAVAAGLVPLTLGSDTNGSIRIPAGLCGVFGLKPTYGRLSRQGVFPFVESLDHVGPFARSVEDLALAYDVLQGPDPAGDPICVRDAEPLAGRLDALAEQPLRVGVLGGWFQQGAFPEVLAALGYVAEALEARGEITLQSAQAARAAAFCLTAFEGGELHHDDLAKRAMDYDPAVRDRLLAGALLPRGVAEAAKRFRTVFRDEVREAFQRYDILLAPASVCPAPPIGQATMEMDGVPVSVRKNLGAFTQPISYAGLPVVAAPVNRPGQLPIGVQIIAPAWREDLAFAAALRLQRAGVVAAHPPAGAL</sequence>
<dbReference type="GO" id="GO:0016787">
    <property type="term" value="F:hydrolase activity"/>
    <property type="evidence" value="ECO:0007669"/>
    <property type="project" value="UniProtKB-KW"/>
</dbReference>
<keyword evidence="2" id="KW-0378">Hydrolase</keyword>
<dbReference type="AlphaFoldDB" id="A0A290MH97"/>
<dbReference type="InterPro" id="IPR036928">
    <property type="entry name" value="AS_sf"/>
</dbReference>
<dbReference type="InterPro" id="IPR023631">
    <property type="entry name" value="Amidase_dom"/>
</dbReference>
<dbReference type="InterPro" id="IPR014087">
    <property type="entry name" value="Carboxybiuret_hydro_AtzE"/>
</dbReference>
<name>A0A290MH97_CAUVI</name>
<dbReference type="RefSeq" id="WP_096050654.1">
    <property type="nucleotide sequence ID" value="NZ_CP023315.3"/>
</dbReference>
<feature type="domain" description="Amidase" evidence="1">
    <location>
        <begin position="23"/>
        <end position="440"/>
    </location>
</feature>
<dbReference type="InterPro" id="IPR000120">
    <property type="entry name" value="Amidase"/>
</dbReference>
<evidence type="ECO:0000259" key="1">
    <source>
        <dbReference type="Pfam" id="PF01425"/>
    </source>
</evidence>
<accession>A0A290MH97</accession>